<evidence type="ECO:0000256" key="1">
    <source>
        <dbReference type="ARBA" id="ARBA00004442"/>
    </source>
</evidence>
<dbReference type="RefSeq" id="WP_200246355.1">
    <property type="nucleotide sequence ID" value="NZ_JAENHK010000010.1"/>
</dbReference>
<name>A0ABS1FW85_9FLAO</name>
<evidence type="ECO:0000256" key="7">
    <source>
        <dbReference type="ARBA" id="ARBA00023237"/>
    </source>
</evidence>
<dbReference type="PANTHER" id="PTHR30026">
    <property type="entry name" value="OUTER MEMBRANE PROTEIN TOLC"/>
    <property type="match status" value="1"/>
</dbReference>
<dbReference type="InterPro" id="IPR051906">
    <property type="entry name" value="TolC-like"/>
</dbReference>
<comment type="similarity">
    <text evidence="2">Belongs to the outer membrane factor (OMF) (TC 1.B.17) family.</text>
</comment>
<keyword evidence="6" id="KW-0472">Membrane</keyword>
<evidence type="ECO:0000313" key="10">
    <source>
        <dbReference type="Proteomes" id="UP000628669"/>
    </source>
</evidence>
<keyword evidence="8" id="KW-0732">Signal</keyword>
<keyword evidence="7" id="KW-0998">Cell outer membrane</keyword>
<evidence type="ECO:0000256" key="3">
    <source>
        <dbReference type="ARBA" id="ARBA00022448"/>
    </source>
</evidence>
<proteinExistence type="inferred from homology"/>
<reference evidence="10" key="1">
    <citation type="submission" date="2021-01" db="EMBL/GenBank/DDBJ databases">
        <title>Genome public.</title>
        <authorList>
            <person name="Liu C."/>
            <person name="Sun Q."/>
        </authorList>
    </citation>
    <scope>NUCLEOTIDE SEQUENCE [LARGE SCALE GENOMIC DNA]</scope>
    <source>
        <strain evidence="10">YIM B02567</strain>
    </source>
</reference>
<evidence type="ECO:0000256" key="4">
    <source>
        <dbReference type="ARBA" id="ARBA00022452"/>
    </source>
</evidence>
<gene>
    <name evidence="9" type="ORF">JHL15_13035</name>
</gene>
<accession>A0ABS1FW85</accession>
<feature type="chain" id="PRO_5046502167" evidence="8">
    <location>
        <begin position="24"/>
        <end position="428"/>
    </location>
</feature>
<dbReference type="Gene3D" id="1.20.1600.10">
    <property type="entry name" value="Outer membrane efflux proteins (OEP)"/>
    <property type="match status" value="1"/>
</dbReference>
<feature type="signal peptide" evidence="8">
    <location>
        <begin position="1"/>
        <end position="23"/>
    </location>
</feature>
<comment type="caution">
    <text evidence="9">The sequence shown here is derived from an EMBL/GenBank/DDBJ whole genome shotgun (WGS) entry which is preliminary data.</text>
</comment>
<dbReference type="SUPFAM" id="SSF56954">
    <property type="entry name" value="Outer membrane efflux proteins (OEP)"/>
    <property type="match status" value="1"/>
</dbReference>
<dbReference type="EMBL" id="JAENHK010000010">
    <property type="protein sequence ID" value="MBK1896685.1"/>
    <property type="molecule type" value="Genomic_DNA"/>
</dbReference>
<keyword evidence="10" id="KW-1185">Reference proteome</keyword>
<keyword evidence="3" id="KW-0813">Transport</keyword>
<keyword evidence="5" id="KW-0812">Transmembrane</keyword>
<evidence type="ECO:0000256" key="5">
    <source>
        <dbReference type="ARBA" id="ARBA00022692"/>
    </source>
</evidence>
<protein>
    <submittedName>
        <fullName evidence="9">TolC family protein</fullName>
    </submittedName>
</protein>
<evidence type="ECO:0000256" key="6">
    <source>
        <dbReference type="ARBA" id="ARBA00023136"/>
    </source>
</evidence>
<comment type="subcellular location">
    <subcellularLocation>
        <location evidence="1">Cell outer membrane</location>
    </subcellularLocation>
</comment>
<dbReference type="PANTHER" id="PTHR30026:SF20">
    <property type="entry name" value="OUTER MEMBRANE PROTEIN TOLC"/>
    <property type="match status" value="1"/>
</dbReference>
<evidence type="ECO:0000256" key="8">
    <source>
        <dbReference type="SAM" id="SignalP"/>
    </source>
</evidence>
<organism evidence="9 10">
    <name type="scientific">Chryseobacterium paridis</name>
    <dbReference type="NCBI Taxonomy" id="2800328"/>
    <lineage>
        <taxon>Bacteria</taxon>
        <taxon>Pseudomonadati</taxon>
        <taxon>Bacteroidota</taxon>
        <taxon>Flavobacteriia</taxon>
        <taxon>Flavobacteriales</taxon>
        <taxon>Weeksellaceae</taxon>
        <taxon>Chryseobacterium group</taxon>
        <taxon>Chryseobacterium</taxon>
    </lineage>
</organism>
<dbReference type="Proteomes" id="UP000628669">
    <property type="component" value="Unassembled WGS sequence"/>
</dbReference>
<keyword evidence="4" id="KW-1134">Transmembrane beta strand</keyword>
<dbReference type="InterPro" id="IPR003423">
    <property type="entry name" value="OMP_efflux"/>
</dbReference>
<evidence type="ECO:0000313" key="9">
    <source>
        <dbReference type="EMBL" id="MBK1896685.1"/>
    </source>
</evidence>
<sequence length="428" mass="49056">MYKNAQKYLLILLLGCASPTLFKAQSEKISLEECYRLAKENSPTIRKREITSKTSDYNVKNANKNYLPQITFSGQATYQSQTISFSDVLGSLPINAALPSLSKDQYKIQGEIDQVIYDGGVTYNQKELTKANTELQLQNIETSLYALKQRINNLFFSIILMDEQLKQNDLNKSNLQTQVQKTEAALKYGTAYRSNVDELKAEIINIEMMSTEYTTNREAYLKMLSLFIGKELSASTQLELPDNQLFQTDIIRPELKAFDLQKSVYDLQKKQLKSELLPKVSAFFQGAYGRPTLNIIENKFGPWFITGVRFSWSLDSLYTTSNKKEILELNKKTADADRDTFLLNTRLDLTQQDEQVKKYSQLLEQDEKVIVLRQSVKQSAEAQLANGVITIHEYIQKLNAEHLARQTQILHQVQLLQAKYNQKFITGN</sequence>
<dbReference type="Pfam" id="PF02321">
    <property type="entry name" value="OEP"/>
    <property type="match status" value="1"/>
</dbReference>
<evidence type="ECO:0000256" key="2">
    <source>
        <dbReference type="ARBA" id="ARBA00007613"/>
    </source>
</evidence>